<dbReference type="EMBL" id="JANEYG010000027">
    <property type="protein sequence ID" value="KAJ8918300.1"/>
    <property type="molecule type" value="Genomic_DNA"/>
</dbReference>
<feature type="chain" id="PRO_5043978723" evidence="1">
    <location>
        <begin position="17"/>
        <end position="546"/>
    </location>
</feature>
<dbReference type="AlphaFoldDB" id="A0AAV8VVY5"/>
<dbReference type="PANTHER" id="PTHR11008:SF29">
    <property type="entry name" value="IP17226P"/>
    <property type="match status" value="1"/>
</dbReference>
<organism evidence="2 3">
    <name type="scientific">Exocentrus adspersus</name>
    <dbReference type="NCBI Taxonomy" id="1586481"/>
    <lineage>
        <taxon>Eukaryota</taxon>
        <taxon>Metazoa</taxon>
        <taxon>Ecdysozoa</taxon>
        <taxon>Arthropoda</taxon>
        <taxon>Hexapoda</taxon>
        <taxon>Insecta</taxon>
        <taxon>Pterygota</taxon>
        <taxon>Neoptera</taxon>
        <taxon>Endopterygota</taxon>
        <taxon>Coleoptera</taxon>
        <taxon>Polyphaga</taxon>
        <taxon>Cucujiformia</taxon>
        <taxon>Chrysomeloidea</taxon>
        <taxon>Cerambycidae</taxon>
        <taxon>Lamiinae</taxon>
        <taxon>Acanthocinini</taxon>
        <taxon>Exocentrus</taxon>
    </lineage>
</organism>
<name>A0AAV8VVY5_9CUCU</name>
<reference evidence="2 3" key="1">
    <citation type="journal article" date="2023" name="Insect Mol. Biol.">
        <title>Genome sequencing provides insights into the evolution of gene families encoding plant cell wall-degrading enzymes in longhorned beetles.</title>
        <authorList>
            <person name="Shin N.R."/>
            <person name="Okamura Y."/>
            <person name="Kirsch R."/>
            <person name="Pauchet Y."/>
        </authorList>
    </citation>
    <scope>NUCLEOTIDE SEQUENCE [LARGE SCALE GENOMIC DNA]</scope>
    <source>
        <strain evidence="2">EAD_L_NR</strain>
    </source>
</reference>
<proteinExistence type="predicted"/>
<dbReference type="Proteomes" id="UP001159042">
    <property type="component" value="Unassembled WGS sequence"/>
</dbReference>
<gene>
    <name evidence="2" type="ORF">NQ315_014170</name>
</gene>
<dbReference type="InterPro" id="IPR038602">
    <property type="entry name" value="Mite_allergen_7_sf"/>
</dbReference>
<dbReference type="Pfam" id="PF16984">
    <property type="entry name" value="Grp7_allergen"/>
    <property type="match status" value="2"/>
</dbReference>
<evidence type="ECO:0000313" key="2">
    <source>
        <dbReference type="EMBL" id="KAJ8918300.1"/>
    </source>
</evidence>
<keyword evidence="3" id="KW-1185">Reference proteome</keyword>
<dbReference type="Gene3D" id="3.15.10.50">
    <property type="match status" value="2"/>
</dbReference>
<feature type="signal peptide" evidence="1">
    <location>
        <begin position="1"/>
        <end position="16"/>
    </location>
</feature>
<accession>A0AAV8VVY5</accession>
<protein>
    <submittedName>
        <fullName evidence="2">Uncharacterized protein</fullName>
    </submittedName>
</protein>
<dbReference type="InterPro" id="IPR020234">
    <property type="entry name" value="Mite_allergen_group-7"/>
</dbReference>
<keyword evidence="1" id="KW-0732">Signal</keyword>
<comment type="caution">
    <text evidence="2">The sequence shown here is derived from an EMBL/GenBank/DDBJ whole genome shotgun (WGS) entry which is preliminary data.</text>
</comment>
<evidence type="ECO:0000256" key="1">
    <source>
        <dbReference type="SAM" id="SignalP"/>
    </source>
</evidence>
<sequence>MKALVFLASVLSLSVAIEIFDVNSLNIENLEFEIEESFVYEFLEKYDQEVTDDSGIVAIVNEYADKIFKNIEVFAVKNHLDSLNLTDVANDFWDSSINLTNGHLDGISTIDRANDVVVTYNSSEKTMEIYLPIVFSNLNFTYDYHVIILLIGPKGSIVGKIRDFKMDLKLLFDFNTYHATVESVQTTNTGLVSLTFHGNGIVDIVVNTLSVFVPAILQPLIALIVEDVVKDVANLVVDTTHMVCSIKVKWQDVHLSATELLVSSSQGTFILEIKPGLKFAGLESFIMRGFIVFTIIFSLSFGIGKFNINPGISGFEIEFDLDKNLSRSVHEFLSRFEVGDIDLDDIDVAVNEYADKFFENIRSLAVKNHLDPLTLSDVEDEFLNASIILTQGHLDGISTVERSDDAEVTYSTDKKLRIHLPIMFSNLSFAYDYHIIILTTEHQGDMFNKFKDFKMDVKLIFDFDSSHAAVRSITSTVGRLSITISGDVDLDLISVNTISEFVSATLKPSIASKIEDMVTDVANGTVTAINDLIDGILSPTTINSIL</sequence>
<dbReference type="PANTHER" id="PTHR11008">
    <property type="entry name" value="PROTEIN TAKEOUT-LIKE PROTEIN"/>
    <property type="match status" value="1"/>
</dbReference>
<evidence type="ECO:0000313" key="3">
    <source>
        <dbReference type="Proteomes" id="UP001159042"/>
    </source>
</evidence>
<dbReference type="GO" id="GO:0005615">
    <property type="term" value="C:extracellular space"/>
    <property type="evidence" value="ECO:0007669"/>
    <property type="project" value="TreeGrafter"/>
</dbReference>